<dbReference type="InterPro" id="IPR013324">
    <property type="entry name" value="RNA_pol_sigma_r3/r4-like"/>
</dbReference>
<dbReference type="EMBL" id="NDYL01000001">
    <property type="protein sequence ID" value="OXB94698.1"/>
    <property type="molecule type" value="Genomic_DNA"/>
</dbReference>
<sequence>MQYQRTGDGTQLLKKYANFIQKYYQLLTTGDVNFQNYDIRMFLSYFIPDPALRKELRRGKYHSKRCKKEAKAVVEKIRQVFSELNKEEILHELIILFLKCAKKYKQKGTTFSKYLYKTYRNNLKEKILELRKQNKPKGTIYYFDPVYRNQKQESEDQLIKKIDAPFHIELDEDLALNHPLWLTGYYATNPFRQLTREERLILAKYYYEKCTDKEIGRLLGRNPKSIHRIRKKSIAKLENMAKRGEIKWIRWQRE</sequence>
<dbReference type="Proteomes" id="UP000198394">
    <property type="component" value="Unassembled WGS sequence"/>
</dbReference>
<accession>A0A226QS20</accession>
<comment type="caution">
    <text evidence="2">The sequence shown here is derived from an EMBL/GenBank/DDBJ whole genome shotgun (WGS) entry which is preliminary data.</text>
</comment>
<dbReference type="GO" id="GO:0003700">
    <property type="term" value="F:DNA-binding transcription factor activity"/>
    <property type="evidence" value="ECO:0007669"/>
    <property type="project" value="InterPro"/>
</dbReference>
<gene>
    <name evidence="2" type="ORF">B9L23_07470</name>
</gene>
<proteinExistence type="predicted"/>
<evidence type="ECO:0000313" key="3">
    <source>
        <dbReference type="Proteomes" id="UP000198394"/>
    </source>
</evidence>
<name>A0A226QS20_9BACL</name>
<dbReference type="InterPro" id="IPR007630">
    <property type="entry name" value="RNA_pol_sigma70_r4"/>
</dbReference>
<reference evidence="2 3" key="1">
    <citation type="submission" date="2017-04" db="EMBL/GenBank/DDBJ databases">
        <title>The genome sequence of Parageobacillus galactosidasius DSM 18751.</title>
        <authorList>
            <person name="Ramaloko W.T."/>
            <person name="Koen N."/>
            <person name="Polliack S."/>
            <person name="Aliyu H."/>
            <person name="Lebre P."/>
            <person name="Mohr T."/>
            <person name="Oswald F."/>
            <person name="Zwick M."/>
            <person name="Neumann A."/>
            <person name="Syldatk C."/>
            <person name="Cowan D."/>
            <person name="De Maayer P."/>
        </authorList>
    </citation>
    <scope>NUCLEOTIDE SEQUENCE [LARGE SCALE GENOMIC DNA]</scope>
    <source>
        <strain evidence="2 3">DSM 18751</strain>
    </source>
</reference>
<protein>
    <recommendedName>
        <fullName evidence="1">RNA polymerase sigma-70 region 4 domain-containing protein</fullName>
    </recommendedName>
</protein>
<dbReference type="Pfam" id="PF04545">
    <property type="entry name" value="Sigma70_r4"/>
    <property type="match status" value="1"/>
</dbReference>
<dbReference type="AlphaFoldDB" id="A0A226QS20"/>
<organism evidence="2 3">
    <name type="scientific">Parageobacillus galactosidasius</name>
    <dbReference type="NCBI Taxonomy" id="883812"/>
    <lineage>
        <taxon>Bacteria</taxon>
        <taxon>Bacillati</taxon>
        <taxon>Bacillota</taxon>
        <taxon>Bacilli</taxon>
        <taxon>Bacillales</taxon>
        <taxon>Anoxybacillaceae</taxon>
        <taxon>Parageobacillus</taxon>
    </lineage>
</organism>
<evidence type="ECO:0000259" key="1">
    <source>
        <dbReference type="Pfam" id="PF04545"/>
    </source>
</evidence>
<dbReference type="GO" id="GO:0006352">
    <property type="term" value="P:DNA-templated transcription initiation"/>
    <property type="evidence" value="ECO:0007669"/>
    <property type="project" value="InterPro"/>
</dbReference>
<dbReference type="Gene3D" id="1.20.140.160">
    <property type="match status" value="1"/>
</dbReference>
<dbReference type="SUPFAM" id="SSF88659">
    <property type="entry name" value="Sigma3 and sigma4 domains of RNA polymerase sigma factors"/>
    <property type="match status" value="1"/>
</dbReference>
<keyword evidence="3" id="KW-1185">Reference proteome</keyword>
<feature type="domain" description="RNA polymerase sigma-70 region 4" evidence="1">
    <location>
        <begin position="193"/>
        <end position="237"/>
    </location>
</feature>
<evidence type="ECO:0000313" key="2">
    <source>
        <dbReference type="EMBL" id="OXB94698.1"/>
    </source>
</evidence>